<evidence type="ECO:0000256" key="3">
    <source>
        <dbReference type="ARBA" id="ARBA00022989"/>
    </source>
</evidence>
<reference evidence="10" key="1">
    <citation type="submission" date="2020-10" db="EMBL/GenBank/DDBJ databases">
        <title>Chromosome-scale genome assembly of the Allis shad, Alosa alosa.</title>
        <authorList>
            <person name="Margot Z."/>
            <person name="Christophe K."/>
            <person name="Cabau C."/>
            <person name="Louis A."/>
            <person name="Berthelot C."/>
            <person name="Parey E."/>
            <person name="Roest Crollius H."/>
            <person name="Montfort J."/>
            <person name="Robinson-Rechavi M."/>
            <person name="Bucao C."/>
            <person name="Bouchez O."/>
            <person name="Gislard M."/>
            <person name="Lluch J."/>
            <person name="Milhes M."/>
            <person name="Lampietro C."/>
            <person name="Lopez Roques C."/>
            <person name="Donnadieu C."/>
            <person name="Braasch I."/>
            <person name="Desvignes T."/>
            <person name="Postlethwait J."/>
            <person name="Bobe J."/>
            <person name="Guiguen Y."/>
        </authorList>
    </citation>
    <scope>NUCLEOTIDE SEQUENCE</scope>
    <source>
        <strain evidence="10">M-15738</strain>
        <tissue evidence="10">Blood</tissue>
    </source>
</reference>
<dbReference type="SUPFAM" id="SSF81321">
    <property type="entry name" value="Family A G protein-coupled receptor-like"/>
    <property type="match status" value="1"/>
</dbReference>
<dbReference type="EMBL" id="JADWDJ010000016">
    <property type="protein sequence ID" value="KAG5268151.1"/>
    <property type="molecule type" value="Genomic_DNA"/>
</dbReference>
<proteinExistence type="predicted"/>
<dbReference type="GO" id="GO:0016020">
    <property type="term" value="C:membrane"/>
    <property type="evidence" value="ECO:0007669"/>
    <property type="project" value="UniProtKB-SubCell"/>
</dbReference>
<sequence>MTEPPPPLSSSPDRIALIGIYMVVLMVGTLGIVLMINVLKCNLRSVTTVAVLNLIVAHLIFMPTIPFRIDYYIRNRWDLPPQMCKIVSSMVHIHMYLSFLIYVIVLTLRFYIFYKRTESPDFHRKLHSLGASGTIWTVVLIVVPAVTFLSYGGQSENTCFNFGSRMKESGVQAINYIISGVFITVPIVLCAIQVNILQSITKQYGANFSSQQEFWAQIKSLCFVLIMLVCFVPYHIFRLHYVANPNIESQNEIFLAITGLSCIDLLTFVGRGACFSCGRTFHL</sequence>
<dbReference type="PRINTS" id="PR01157">
    <property type="entry name" value="P2YPURNOCPTR"/>
</dbReference>
<evidence type="ECO:0000256" key="6">
    <source>
        <dbReference type="ARBA" id="ARBA00023170"/>
    </source>
</evidence>
<evidence type="ECO:0000256" key="5">
    <source>
        <dbReference type="ARBA" id="ARBA00023136"/>
    </source>
</evidence>
<dbReference type="InterPro" id="IPR000276">
    <property type="entry name" value="GPCR_Rhodpsn"/>
</dbReference>
<evidence type="ECO:0000313" key="11">
    <source>
        <dbReference type="Proteomes" id="UP000823561"/>
    </source>
</evidence>
<feature type="transmembrane region" description="Helical" evidence="8">
    <location>
        <begin position="51"/>
        <end position="73"/>
    </location>
</feature>
<evidence type="ECO:0000259" key="9">
    <source>
        <dbReference type="PROSITE" id="PS50262"/>
    </source>
</evidence>
<keyword evidence="6" id="KW-0675">Receptor</keyword>
<dbReference type="PANTHER" id="PTHR24237">
    <property type="entry name" value="G-PROTEIN COUPLED RECEPTOR"/>
    <property type="match status" value="1"/>
</dbReference>
<dbReference type="PANTHER" id="PTHR24237:SF35">
    <property type="entry name" value="G-PROTEIN COUPLED RECEPTOR 141-RELATED"/>
    <property type="match status" value="1"/>
</dbReference>
<evidence type="ECO:0000313" key="10">
    <source>
        <dbReference type="EMBL" id="KAG5268151.1"/>
    </source>
</evidence>
<dbReference type="Pfam" id="PF00001">
    <property type="entry name" value="7tm_1"/>
    <property type="match status" value="1"/>
</dbReference>
<feature type="domain" description="G-protein coupled receptors family 1 profile" evidence="9">
    <location>
        <begin position="28"/>
        <end position="239"/>
    </location>
</feature>
<dbReference type="GO" id="GO:0004930">
    <property type="term" value="F:G protein-coupled receptor activity"/>
    <property type="evidence" value="ECO:0007669"/>
    <property type="project" value="UniProtKB-KW"/>
</dbReference>
<feature type="transmembrane region" description="Helical" evidence="8">
    <location>
        <begin position="15"/>
        <end position="39"/>
    </location>
</feature>
<feature type="transmembrane region" description="Helical" evidence="8">
    <location>
        <begin position="253"/>
        <end position="274"/>
    </location>
</feature>
<keyword evidence="4" id="KW-0297">G-protein coupled receptor</keyword>
<dbReference type="Gene3D" id="1.20.1070.10">
    <property type="entry name" value="Rhodopsin 7-helix transmembrane proteins"/>
    <property type="match status" value="1"/>
</dbReference>
<name>A0AAV6G6A0_9TELE</name>
<feature type="transmembrane region" description="Helical" evidence="8">
    <location>
        <begin position="218"/>
        <end position="237"/>
    </location>
</feature>
<evidence type="ECO:0000256" key="7">
    <source>
        <dbReference type="ARBA" id="ARBA00023224"/>
    </source>
</evidence>
<feature type="transmembrane region" description="Helical" evidence="8">
    <location>
        <begin position="135"/>
        <end position="153"/>
    </location>
</feature>
<dbReference type="AlphaFoldDB" id="A0AAV6G6A0"/>
<organism evidence="10 11">
    <name type="scientific">Alosa alosa</name>
    <name type="common">allis shad</name>
    <dbReference type="NCBI Taxonomy" id="278164"/>
    <lineage>
        <taxon>Eukaryota</taxon>
        <taxon>Metazoa</taxon>
        <taxon>Chordata</taxon>
        <taxon>Craniata</taxon>
        <taxon>Vertebrata</taxon>
        <taxon>Euteleostomi</taxon>
        <taxon>Actinopterygii</taxon>
        <taxon>Neopterygii</taxon>
        <taxon>Teleostei</taxon>
        <taxon>Clupei</taxon>
        <taxon>Clupeiformes</taxon>
        <taxon>Clupeoidei</taxon>
        <taxon>Clupeidae</taxon>
        <taxon>Alosa</taxon>
    </lineage>
</organism>
<keyword evidence="3 8" id="KW-1133">Transmembrane helix</keyword>
<keyword evidence="5 8" id="KW-0472">Membrane</keyword>
<gene>
    <name evidence="10" type="ORF">AALO_G00208800</name>
</gene>
<keyword evidence="2 8" id="KW-0812">Transmembrane</keyword>
<comment type="subcellular location">
    <subcellularLocation>
        <location evidence="1">Membrane</location>
        <topology evidence="1">Multi-pass membrane protein</topology>
    </subcellularLocation>
</comment>
<keyword evidence="7" id="KW-0807">Transducer</keyword>
<feature type="transmembrane region" description="Helical" evidence="8">
    <location>
        <begin position="173"/>
        <end position="197"/>
    </location>
</feature>
<dbReference type="InterPro" id="IPR047160">
    <property type="entry name" value="GP183-like"/>
</dbReference>
<feature type="transmembrane region" description="Helical" evidence="8">
    <location>
        <begin position="93"/>
        <end position="114"/>
    </location>
</feature>
<evidence type="ECO:0000256" key="2">
    <source>
        <dbReference type="ARBA" id="ARBA00022692"/>
    </source>
</evidence>
<keyword evidence="11" id="KW-1185">Reference proteome</keyword>
<dbReference type="InterPro" id="IPR017452">
    <property type="entry name" value="GPCR_Rhodpsn_7TM"/>
</dbReference>
<evidence type="ECO:0000256" key="8">
    <source>
        <dbReference type="SAM" id="Phobius"/>
    </source>
</evidence>
<dbReference type="PROSITE" id="PS50262">
    <property type="entry name" value="G_PROTEIN_RECEP_F1_2"/>
    <property type="match status" value="1"/>
</dbReference>
<accession>A0AAV6G6A0</accession>
<protein>
    <recommendedName>
        <fullName evidence="9">G-protein coupled receptors family 1 profile domain-containing protein</fullName>
    </recommendedName>
</protein>
<evidence type="ECO:0000256" key="1">
    <source>
        <dbReference type="ARBA" id="ARBA00004141"/>
    </source>
</evidence>
<evidence type="ECO:0000256" key="4">
    <source>
        <dbReference type="ARBA" id="ARBA00023040"/>
    </source>
</evidence>
<dbReference type="GO" id="GO:0008142">
    <property type="term" value="F:oxysterol binding"/>
    <property type="evidence" value="ECO:0007669"/>
    <property type="project" value="InterPro"/>
</dbReference>
<dbReference type="Proteomes" id="UP000823561">
    <property type="component" value="Chromosome 16"/>
</dbReference>
<comment type="caution">
    <text evidence="10">The sequence shown here is derived from an EMBL/GenBank/DDBJ whole genome shotgun (WGS) entry which is preliminary data.</text>
</comment>